<evidence type="ECO:0000256" key="6">
    <source>
        <dbReference type="SAM" id="Phobius"/>
    </source>
</evidence>
<keyword evidence="2" id="KW-1003">Cell membrane</keyword>
<proteinExistence type="predicted"/>
<organism evidence="7 8">
    <name type="scientific">Nocardiopsis changdeensis</name>
    <dbReference type="NCBI Taxonomy" id="2831969"/>
    <lineage>
        <taxon>Bacteria</taxon>
        <taxon>Bacillati</taxon>
        <taxon>Actinomycetota</taxon>
        <taxon>Actinomycetes</taxon>
        <taxon>Streptosporangiales</taxon>
        <taxon>Nocardiopsidaceae</taxon>
        <taxon>Nocardiopsis</taxon>
    </lineage>
</organism>
<feature type="transmembrane region" description="Helical" evidence="6">
    <location>
        <begin position="89"/>
        <end position="112"/>
    </location>
</feature>
<evidence type="ECO:0000256" key="5">
    <source>
        <dbReference type="ARBA" id="ARBA00023136"/>
    </source>
</evidence>
<evidence type="ECO:0000256" key="3">
    <source>
        <dbReference type="ARBA" id="ARBA00022692"/>
    </source>
</evidence>
<keyword evidence="4 6" id="KW-1133">Transmembrane helix</keyword>
<dbReference type="Pfam" id="PF02653">
    <property type="entry name" value="BPD_transp_2"/>
    <property type="match status" value="1"/>
</dbReference>
<evidence type="ECO:0000313" key="8">
    <source>
        <dbReference type="Proteomes" id="UP000676079"/>
    </source>
</evidence>
<feature type="transmembrane region" description="Helical" evidence="6">
    <location>
        <begin position="217"/>
        <end position="236"/>
    </location>
</feature>
<name>A0ABX8BIW9_9ACTN</name>
<feature type="transmembrane region" description="Helical" evidence="6">
    <location>
        <begin position="192"/>
        <end position="211"/>
    </location>
</feature>
<accession>A0ABX8BIW9</accession>
<evidence type="ECO:0000313" key="7">
    <source>
        <dbReference type="EMBL" id="QUX22014.1"/>
    </source>
</evidence>
<keyword evidence="3 6" id="KW-0812">Transmembrane</keyword>
<feature type="transmembrane region" description="Helical" evidence="6">
    <location>
        <begin position="266"/>
        <end position="288"/>
    </location>
</feature>
<dbReference type="Proteomes" id="UP000676079">
    <property type="component" value="Chromosome"/>
</dbReference>
<dbReference type="PANTHER" id="PTHR43370:SF1">
    <property type="entry name" value="GUANOSINE ABC TRANSPORTER PERMEASE PROTEIN NUPQ"/>
    <property type="match status" value="1"/>
</dbReference>
<dbReference type="EMBL" id="CP074133">
    <property type="protein sequence ID" value="QUX22014.1"/>
    <property type="molecule type" value="Genomic_DNA"/>
</dbReference>
<dbReference type="PANTHER" id="PTHR43370">
    <property type="entry name" value="SUGAR ABC TRANSPORTER INTEGRAL MEMBRANE PROTEIN-RELATED"/>
    <property type="match status" value="1"/>
</dbReference>
<evidence type="ECO:0000256" key="4">
    <source>
        <dbReference type="ARBA" id="ARBA00022989"/>
    </source>
</evidence>
<keyword evidence="5 6" id="KW-0472">Membrane</keyword>
<feature type="transmembrane region" description="Helical" evidence="6">
    <location>
        <begin position="51"/>
        <end position="77"/>
    </location>
</feature>
<protein>
    <submittedName>
        <fullName evidence="7">ABC transporter permease</fullName>
    </submittedName>
</protein>
<dbReference type="InterPro" id="IPR001851">
    <property type="entry name" value="ABC_transp_permease"/>
</dbReference>
<feature type="transmembrane region" description="Helical" evidence="6">
    <location>
        <begin position="138"/>
        <end position="159"/>
    </location>
</feature>
<gene>
    <name evidence="7" type="ORF">KGD84_27230</name>
</gene>
<keyword evidence="8" id="KW-1185">Reference proteome</keyword>
<comment type="subcellular location">
    <subcellularLocation>
        <location evidence="1">Cell membrane</location>
        <topology evidence="1">Multi-pass membrane protein</topology>
    </subcellularLocation>
</comment>
<sequence>MIHTLTELLAMSVALGLPIMVAAAAEAVSERAGVLNMSVEGMMVTGCLAGVLAAVATGSPWAGLAAGAAAGVLVGVLQGLLSVAWRADQIVTGLALNTLALSGTVFAARLLLDRDTVTPGFDRAALPLLSDLPVLGRALFSLPAPGYLLIGAVVALTLLTSRRTAWGLAVDATGEDAVKADRAGLPVARIRHLAVLLVGGAGGLAGAYIALAQVKTFTDHMTAGVGYLAVVAVIAARWRTGRVAAVALVFGAAQALRFTLPALGVALPAALLVALPYLLALAAVAGLVSGSRRPSDLTVPFVRAGRTG</sequence>
<evidence type="ECO:0000256" key="1">
    <source>
        <dbReference type="ARBA" id="ARBA00004651"/>
    </source>
</evidence>
<evidence type="ECO:0000256" key="2">
    <source>
        <dbReference type="ARBA" id="ARBA00022475"/>
    </source>
</evidence>
<feature type="transmembrane region" description="Helical" evidence="6">
    <location>
        <begin position="243"/>
        <end position="260"/>
    </location>
</feature>
<dbReference type="RefSeq" id="WP_220563238.1">
    <property type="nucleotide sequence ID" value="NZ_CP074133.1"/>
</dbReference>
<reference evidence="7 8" key="1">
    <citation type="submission" date="2021-05" db="EMBL/GenBank/DDBJ databases">
        <title>Direct Submission.</title>
        <authorList>
            <person name="Li K."/>
            <person name="Gao J."/>
        </authorList>
    </citation>
    <scope>NUCLEOTIDE SEQUENCE [LARGE SCALE GENOMIC DNA]</scope>
    <source>
        <strain evidence="7 8">Mg02</strain>
    </source>
</reference>